<organism evidence="1 2">
    <name type="scientific">Pseudomonas oryzihabitans</name>
    <dbReference type="NCBI Taxonomy" id="47885"/>
    <lineage>
        <taxon>Bacteria</taxon>
        <taxon>Pseudomonadati</taxon>
        <taxon>Pseudomonadota</taxon>
        <taxon>Gammaproteobacteria</taxon>
        <taxon>Pseudomonadales</taxon>
        <taxon>Pseudomonadaceae</taxon>
        <taxon>Pseudomonas</taxon>
    </lineage>
</organism>
<dbReference type="RefSeq" id="WP_309756615.1">
    <property type="nucleotide sequence ID" value="NZ_JAVJAF010000001.1"/>
</dbReference>
<protein>
    <submittedName>
        <fullName evidence="1">Uncharacterized protein</fullName>
    </submittedName>
</protein>
<reference evidence="1" key="1">
    <citation type="submission" date="2023-08" db="EMBL/GenBank/DDBJ databases">
        <title>Functional and genomic diversity of the sorghum phyllosphere microbiome.</title>
        <authorList>
            <person name="Shade A."/>
        </authorList>
    </citation>
    <scope>NUCLEOTIDE SEQUENCE</scope>
    <source>
        <strain evidence="1">SORGH_AS_0201</strain>
    </source>
</reference>
<dbReference type="EMBL" id="JAVJAF010000001">
    <property type="protein sequence ID" value="MDR6233574.1"/>
    <property type="molecule type" value="Genomic_DNA"/>
</dbReference>
<dbReference type="Proteomes" id="UP001268036">
    <property type="component" value="Unassembled WGS sequence"/>
</dbReference>
<evidence type="ECO:0000313" key="1">
    <source>
        <dbReference type="EMBL" id="MDR6233574.1"/>
    </source>
</evidence>
<sequence length="1263" mass="145854">MSEYSENWRHLQAILKGYATRDRETEAYSYEEQIYAKAFSIFLANAELATPMLDRETVQAVLAGSLQWPRSFGKPFAGNEVPLSRLESLGLVSFYAGWCSTHSDTVKDVESVDPSLAPLIEAINHLKDIRFGRNGCIQPHHFCPEVELRQLLYKEFGGHPSVEQFLTELELTQGNFRLTPGNQNFSSLVSTHLWLTLRASHNPEEAFRHWMMRLRVNCEWAMPVILENQREEQEKFNEQLLNFLSEDAGLGSDLNLYIRQLNNENHFSSLVQPVQTTYQFTIEKDGSTPSSIQTVELPKTTILSLEDLYPPKISEGSCNLEFVQNFNHLRMRERSEIFYSWLISSMVDATIRIQGQHLRSEGFTEKLVRMADTRPILKYILYIVLPRYEHSKYMVLLLARPATCDIAFYHLTKQRFENSQNSDTSYIKNLEDGYQQLVSRQYIDSLAKEPDFIPRILSAIEVLGGQCKFGVPDFSKGFEYRFLLNLLNALENQQAVQLAQFFVNLPLQIHESRHEQTLQHYQYLLGFWLIDRLESSGIDPTGTTCQALRKYIQKYYSAEFAANLKGLGSLEPSVFFATLPWQKIISETGPGNILALSNNCDEWRQAFDYNSTHPFKMASAVSQYIQVLMCLDRSTLYARPLRAIATRVQEIVRFCGFGPRDRFVQLFGEKPGSSSYDMWEQFCTYSNSFPDELYEDFVERCVPTISLDYLFVLLERCAIIGRERLLHRAIDVRQSYASDDLSLSALEQAFTSACDSGRTELAAQLLKAAKDILAQERFANSRNHFFIRIRNTWESYEYKWRLLELFEANKSDPENFEKLAYDLTIPHKLDASFGQPRANHEECEYFRRQLIAIAFSDADPEKSVRFMDYLYRQSKRSHHGFVLLYVHIKLFAIDKDKTRLQHALASFLNSAGKVEPEQMIETWVTSVLDAYQLLGAPEIDDFWIRLSAEQQTRIHILTPYCKTLIARGDALMARKILTRYQKLNKLTPDDLGIDDLISELSRVEESQPSMSELIQLINEGSQRSILQLQKHYSQIISKDFEAYVEIVKPDQPPHEYLKDAVLAVASELVLRKRNLQVEKFEKGKISYQIMMEDLINDWFTSLFEQRMSQARMAFRDQKRAGHSASGKNPGEIDGFITSSDNTRHAIFESFRLFSLDKTVISQHLNKIAGYDAESLSPVFVVGYCDVKNFSELVMSYGPYVSNQQYAGYTMVEGSSGEMTVLHNTDHIWLGMENRRRDRKNIFIYHFLINLHFSHSTAVTQEQN</sequence>
<dbReference type="AlphaFoldDB" id="A0AAJ2BNA2"/>
<accession>A0AAJ2BNA2</accession>
<evidence type="ECO:0000313" key="2">
    <source>
        <dbReference type="Proteomes" id="UP001268036"/>
    </source>
</evidence>
<gene>
    <name evidence="1" type="ORF">QE440_001315</name>
</gene>
<proteinExistence type="predicted"/>
<comment type="caution">
    <text evidence="1">The sequence shown here is derived from an EMBL/GenBank/DDBJ whole genome shotgun (WGS) entry which is preliminary data.</text>
</comment>
<name>A0AAJ2BNA2_9PSED</name>